<keyword evidence="2" id="KW-0813">Transport</keyword>
<dbReference type="Gene3D" id="3.40.50.300">
    <property type="entry name" value="P-loop containing nucleotide triphosphate hydrolases"/>
    <property type="match status" value="1"/>
</dbReference>
<evidence type="ECO:0000256" key="2">
    <source>
        <dbReference type="ARBA" id="ARBA00022448"/>
    </source>
</evidence>
<evidence type="ECO:0000256" key="7">
    <source>
        <dbReference type="ARBA" id="ARBA00022989"/>
    </source>
</evidence>
<sequence length="598" mass="66282">MRIFRDLWWFFKQEKKSYILGILMLLVLAVLELFPPYVVRLVVDMIEGGKMEMGFLLKWLSLLAVAGVSMYVLRYAWRILLFGASHRLERQLRGELYAHFSRMSPGFFNRRRTGDLMAHATNDVRAVEVTAGDGVLTLVDSLVLGGLVVLSMGVFISWKLTLIALLPMPFMALAVSRFGRLIHERFLKAQAAFSDINDKVQENISGVRVVKAFGLEEREKESFREISQDAVDKNIAVARIDALFDPTITLIIGVSYFLAVAFGAVFVAKGEISIGQLTQFTIYLGQLIWPMLAFGFLTNIIQRGRASYDRIRTLLQEQPEIVEKEGAVKEPASGDLCIDLSGFTYPEAEQTALGRMQVKVPPGATLGVVGKTGSGKTTLFRLLLREFEAEKGSVSIGGVPVEDYTLSALRKGIGYVPQDHFLFSATIRENIAFGKPDASLEEVEQAARFAGIHEDILQFEAGYETVVGERGVTLSGGQKQRISIARALLLDPEILILDDSLSAVDAKTEEMILESLRKERRGKTTLIAAHRLSGIEHADEIIVLEEGQLIERGTHRELLAQDGWYAWMHHRQQLESLIEKGGGVHGDAAAAQVSPASS</sequence>
<evidence type="ECO:0000259" key="11">
    <source>
        <dbReference type="PROSITE" id="PS50929"/>
    </source>
</evidence>
<dbReference type="InterPro" id="IPR039421">
    <property type="entry name" value="Type_1_exporter"/>
</dbReference>
<dbReference type="PROSITE" id="PS00211">
    <property type="entry name" value="ABC_TRANSPORTER_1"/>
    <property type="match status" value="1"/>
</dbReference>
<keyword evidence="4 9" id="KW-0812">Transmembrane</keyword>
<keyword evidence="13" id="KW-1185">Reference proteome</keyword>
<keyword evidence="6 12" id="KW-0067">ATP-binding</keyword>
<feature type="domain" description="ABC transporter" evidence="10">
    <location>
        <begin position="338"/>
        <end position="571"/>
    </location>
</feature>
<comment type="subcellular location">
    <subcellularLocation>
        <location evidence="1">Cell membrane</location>
        <topology evidence="1">Multi-pass membrane protein</topology>
    </subcellularLocation>
</comment>
<evidence type="ECO:0000256" key="1">
    <source>
        <dbReference type="ARBA" id="ARBA00004651"/>
    </source>
</evidence>
<dbReference type="Pfam" id="PF00664">
    <property type="entry name" value="ABC_membrane"/>
    <property type="match status" value="1"/>
</dbReference>
<proteinExistence type="predicted"/>
<accession>A0A1N7MF79</accession>
<evidence type="ECO:0000313" key="12">
    <source>
        <dbReference type="EMBL" id="SIS84619.1"/>
    </source>
</evidence>
<dbReference type="InterPro" id="IPR027417">
    <property type="entry name" value="P-loop_NTPase"/>
</dbReference>
<dbReference type="GO" id="GO:0005886">
    <property type="term" value="C:plasma membrane"/>
    <property type="evidence" value="ECO:0007669"/>
    <property type="project" value="UniProtKB-SubCell"/>
</dbReference>
<dbReference type="InterPro" id="IPR011527">
    <property type="entry name" value="ABC1_TM_dom"/>
</dbReference>
<gene>
    <name evidence="12" type="ORF">SAMN05421790_10651</name>
</gene>
<dbReference type="Proteomes" id="UP000186795">
    <property type="component" value="Unassembled WGS sequence"/>
</dbReference>
<feature type="transmembrane region" description="Helical" evidence="9">
    <location>
        <begin position="248"/>
        <end position="268"/>
    </location>
</feature>
<feature type="transmembrane region" description="Helical" evidence="9">
    <location>
        <begin position="280"/>
        <end position="301"/>
    </location>
</feature>
<dbReference type="GO" id="GO:0016887">
    <property type="term" value="F:ATP hydrolysis activity"/>
    <property type="evidence" value="ECO:0007669"/>
    <property type="project" value="InterPro"/>
</dbReference>
<dbReference type="OrthoDB" id="1240423at2"/>
<dbReference type="FunFam" id="1.20.1560.10:FF:000011">
    <property type="entry name" value="Multidrug ABC transporter ATP-binding protein"/>
    <property type="match status" value="1"/>
</dbReference>
<evidence type="ECO:0000256" key="4">
    <source>
        <dbReference type="ARBA" id="ARBA00022692"/>
    </source>
</evidence>
<feature type="transmembrane region" description="Helical" evidence="9">
    <location>
        <begin position="20"/>
        <end position="39"/>
    </location>
</feature>
<feature type="domain" description="ABC transmembrane type-1" evidence="11">
    <location>
        <begin position="19"/>
        <end position="303"/>
    </location>
</feature>
<dbReference type="InterPro" id="IPR003439">
    <property type="entry name" value="ABC_transporter-like_ATP-bd"/>
</dbReference>
<evidence type="ECO:0000313" key="13">
    <source>
        <dbReference type="Proteomes" id="UP000186795"/>
    </source>
</evidence>
<name>A0A1N7MF79_9BACL</name>
<dbReference type="Gene3D" id="1.20.1560.10">
    <property type="entry name" value="ABC transporter type 1, transmembrane domain"/>
    <property type="match status" value="1"/>
</dbReference>
<keyword evidence="8 9" id="KW-0472">Membrane</keyword>
<dbReference type="GO" id="GO:0005524">
    <property type="term" value="F:ATP binding"/>
    <property type="evidence" value="ECO:0007669"/>
    <property type="project" value="UniProtKB-KW"/>
</dbReference>
<dbReference type="PROSITE" id="PS50893">
    <property type="entry name" value="ABC_TRANSPORTER_2"/>
    <property type="match status" value="1"/>
</dbReference>
<feature type="transmembrane region" description="Helical" evidence="9">
    <location>
        <begin position="135"/>
        <end position="156"/>
    </location>
</feature>
<dbReference type="InterPro" id="IPR017871">
    <property type="entry name" value="ABC_transporter-like_CS"/>
</dbReference>
<keyword evidence="5" id="KW-0547">Nucleotide-binding</keyword>
<organism evidence="12 13">
    <name type="scientific">Kroppenstedtia eburnea</name>
    <dbReference type="NCBI Taxonomy" id="714067"/>
    <lineage>
        <taxon>Bacteria</taxon>
        <taxon>Bacillati</taxon>
        <taxon>Bacillota</taxon>
        <taxon>Bacilli</taxon>
        <taxon>Bacillales</taxon>
        <taxon>Thermoactinomycetaceae</taxon>
        <taxon>Kroppenstedtia</taxon>
    </lineage>
</organism>
<dbReference type="InterPro" id="IPR036640">
    <property type="entry name" value="ABC1_TM_sf"/>
</dbReference>
<evidence type="ECO:0000256" key="8">
    <source>
        <dbReference type="ARBA" id="ARBA00023136"/>
    </source>
</evidence>
<dbReference type="GO" id="GO:0015421">
    <property type="term" value="F:ABC-type oligopeptide transporter activity"/>
    <property type="evidence" value="ECO:0007669"/>
    <property type="project" value="TreeGrafter"/>
</dbReference>
<dbReference type="InterPro" id="IPR003593">
    <property type="entry name" value="AAA+_ATPase"/>
</dbReference>
<feature type="transmembrane region" description="Helical" evidence="9">
    <location>
        <begin position="59"/>
        <end position="77"/>
    </location>
</feature>
<dbReference type="FunFam" id="3.40.50.300:FF:000221">
    <property type="entry name" value="Multidrug ABC transporter ATP-binding protein"/>
    <property type="match status" value="1"/>
</dbReference>
<feature type="transmembrane region" description="Helical" evidence="9">
    <location>
        <begin position="162"/>
        <end position="179"/>
    </location>
</feature>
<dbReference type="SUPFAM" id="SSF52540">
    <property type="entry name" value="P-loop containing nucleoside triphosphate hydrolases"/>
    <property type="match status" value="1"/>
</dbReference>
<keyword evidence="3" id="KW-1003">Cell membrane</keyword>
<dbReference type="EMBL" id="FTOD01000006">
    <property type="protein sequence ID" value="SIS84619.1"/>
    <property type="molecule type" value="Genomic_DNA"/>
</dbReference>
<dbReference type="SUPFAM" id="SSF90123">
    <property type="entry name" value="ABC transporter transmembrane region"/>
    <property type="match status" value="1"/>
</dbReference>
<dbReference type="PANTHER" id="PTHR43394:SF1">
    <property type="entry name" value="ATP-BINDING CASSETTE SUB-FAMILY B MEMBER 10, MITOCHONDRIAL"/>
    <property type="match status" value="1"/>
</dbReference>
<dbReference type="CDD" id="cd18541">
    <property type="entry name" value="ABC_6TM_TmrB_like"/>
    <property type="match status" value="1"/>
</dbReference>
<evidence type="ECO:0000256" key="5">
    <source>
        <dbReference type="ARBA" id="ARBA00022741"/>
    </source>
</evidence>
<dbReference type="AlphaFoldDB" id="A0A1N7MF79"/>
<protein>
    <submittedName>
        <fullName evidence="12">ATP-binding cassette, subfamily B</fullName>
    </submittedName>
</protein>
<dbReference type="RefSeq" id="WP_076524996.1">
    <property type="nucleotide sequence ID" value="NZ_CP048103.1"/>
</dbReference>
<evidence type="ECO:0000256" key="6">
    <source>
        <dbReference type="ARBA" id="ARBA00022840"/>
    </source>
</evidence>
<dbReference type="Pfam" id="PF00005">
    <property type="entry name" value="ABC_tran"/>
    <property type="match status" value="1"/>
</dbReference>
<dbReference type="PANTHER" id="PTHR43394">
    <property type="entry name" value="ATP-DEPENDENT PERMEASE MDL1, MITOCHONDRIAL"/>
    <property type="match status" value="1"/>
</dbReference>
<keyword evidence="7 9" id="KW-1133">Transmembrane helix</keyword>
<evidence type="ECO:0000256" key="9">
    <source>
        <dbReference type="SAM" id="Phobius"/>
    </source>
</evidence>
<dbReference type="SMART" id="SM00382">
    <property type="entry name" value="AAA"/>
    <property type="match status" value="1"/>
</dbReference>
<evidence type="ECO:0000256" key="3">
    <source>
        <dbReference type="ARBA" id="ARBA00022475"/>
    </source>
</evidence>
<dbReference type="PROSITE" id="PS50929">
    <property type="entry name" value="ABC_TM1F"/>
    <property type="match status" value="1"/>
</dbReference>
<evidence type="ECO:0000259" key="10">
    <source>
        <dbReference type="PROSITE" id="PS50893"/>
    </source>
</evidence>
<reference evidence="13" key="1">
    <citation type="submission" date="2017-01" db="EMBL/GenBank/DDBJ databases">
        <authorList>
            <person name="Varghese N."/>
            <person name="Submissions S."/>
        </authorList>
    </citation>
    <scope>NUCLEOTIDE SEQUENCE [LARGE SCALE GENOMIC DNA]</scope>
    <source>
        <strain evidence="13">DSM 45196</strain>
    </source>
</reference>